<dbReference type="PROSITE" id="PS50255">
    <property type="entry name" value="CYTOCHROME_B5_2"/>
    <property type="match status" value="1"/>
</dbReference>
<evidence type="ECO:0000256" key="1">
    <source>
        <dbReference type="ARBA" id="ARBA00007119"/>
    </source>
</evidence>
<keyword evidence="3 5" id="KW-0479">Metal-binding</keyword>
<dbReference type="PANTHER" id="PTHR28657:SF5">
    <property type="entry name" value="INDOLEAMINE 2,3-DIOXYGENASE"/>
    <property type="match status" value="1"/>
</dbReference>
<evidence type="ECO:0000313" key="7">
    <source>
        <dbReference type="EMBL" id="OQD96021.1"/>
    </source>
</evidence>
<protein>
    <recommendedName>
        <fullName evidence="5">Indoleamine 2,3-dioxygenase</fullName>
        <ecNumber evidence="5">1.13.11.52</ecNumber>
    </recommendedName>
</protein>
<dbReference type="Gene3D" id="3.10.120.10">
    <property type="entry name" value="Cytochrome b5-like heme/steroid binding domain"/>
    <property type="match status" value="1"/>
</dbReference>
<reference evidence="8" key="1">
    <citation type="journal article" date="2017" name="Nat. Microbiol.">
        <title>Global analysis of biosynthetic gene clusters reveals vast potential of secondary metabolite production in Penicillium species.</title>
        <authorList>
            <person name="Nielsen J.C."/>
            <person name="Grijseels S."/>
            <person name="Prigent S."/>
            <person name="Ji B."/>
            <person name="Dainat J."/>
            <person name="Nielsen K.F."/>
            <person name="Frisvad J.C."/>
            <person name="Workman M."/>
            <person name="Nielsen J."/>
        </authorList>
    </citation>
    <scope>NUCLEOTIDE SEQUENCE [LARGE SCALE GENOMIC DNA]</scope>
    <source>
        <strain evidence="8">IBT 29525</strain>
    </source>
</reference>
<dbReference type="InterPro" id="IPR036400">
    <property type="entry name" value="Cyt_B5-like_heme/steroid_sf"/>
</dbReference>
<dbReference type="GO" id="GO:0034354">
    <property type="term" value="P:'de novo' NAD+ biosynthetic process from L-tryptophan"/>
    <property type="evidence" value="ECO:0007669"/>
    <property type="project" value="TreeGrafter"/>
</dbReference>
<dbReference type="GO" id="GO:0046872">
    <property type="term" value="F:metal ion binding"/>
    <property type="evidence" value="ECO:0007669"/>
    <property type="project" value="UniProtKB-UniRule"/>
</dbReference>
<keyword evidence="4 5" id="KW-0408">Iron</keyword>
<dbReference type="GO" id="GO:0033754">
    <property type="term" value="F:indoleamine 2,3-dioxygenase activity"/>
    <property type="evidence" value="ECO:0007669"/>
    <property type="project" value="UniProtKB-EC"/>
</dbReference>
<proteinExistence type="inferred from homology"/>
<accession>A0A1V6R3R4</accession>
<evidence type="ECO:0000259" key="6">
    <source>
        <dbReference type="PROSITE" id="PS50255"/>
    </source>
</evidence>
<keyword evidence="2 5" id="KW-0349">Heme</keyword>
<dbReference type="AlphaFoldDB" id="A0A1V6R3R4"/>
<evidence type="ECO:0000256" key="3">
    <source>
        <dbReference type="ARBA" id="ARBA00022723"/>
    </source>
</evidence>
<dbReference type="Pfam" id="PF00173">
    <property type="entry name" value="Cyt-b5"/>
    <property type="match status" value="1"/>
</dbReference>
<dbReference type="PROSITE" id="PS00191">
    <property type="entry name" value="CYTOCHROME_B5_1"/>
    <property type="match status" value="1"/>
</dbReference>
<dbReference type="SUPFAM" id="SSF55856">
    <property type="entry name" value="Cytochrome b5-like heme/steroid binding domain"/>
    <property type="match status" value="1"/>
</dbReference>
<dbReference type="SMART" id="SM01117">
    <property type="entry name" value="Cyt-b5"/>
    <property type="match status" value="1"/>
</dbReference>
<comment type="catalytic activity">
    <reaction evidence="5">
        <text>L-tryptophan + O2 = N-formyl-L-kynurenine</text>
        <dbReference type="Rhea" id="RHEA:24536"/>
        <dbReference type="ChEBI" id="CHEBI:15379"/>
        <dbReference type="ChEBI" id="CHEBI:57912"/>
        <dbReference type="ChEBI" id="CHEBI:58629"/>
    </reaction>
</comment>
<dbReference type="EMBL" id="MDYO01000017">
    <property type="protein sequence ID" value="OQD96021.1"/>
    <property type="molecule type" value="Genomic_DNA"/>
</dbReference>
<name>A0A1V6R3R4_9EURO</name>
<dbReference type="Proteomes" id="UP000191612">
    <property type="component" value="Unassembled WGS sequence"/>
</dbReference>
<comment type="function">
    <text evidence="5">Produces N-formyl-kynurenine through the oxidation of tryptophan.</text>
</comment>
<dbReference type="PRINTS" id="PR00363">
    <property type="entry name" value="CYTOCHROMEB5"/>
</dbReference>
<dbReference type="Pfam" id="PF01231">
    <property type="entry name" value="IDO"/>
    <property type="match status" value="1"/>
</dbReference>
<feature type="domain" description="Cytochrome b5 heme-binding" evidence="6">
    <location>
        <begin position="469"/>
        <end position="548"/>
    </location>
</feature>
<dbReference type="InterPro" id="IPR001199">
    <property type="entry name" value="Cyt_B5-like_heme/steroid-bd"/>
</dbReference>
<comment type="caution">
    <text evidence="7">The sequence shown here is derived from an EMBL/GenBank/DDBJ whole genome shotgun (WGS) entry which is preliminary data.</text>
</comment>
<gene>
    <name evidence="7" type="ORF">PENSOL_c017G02700</name>
</gene>
<dbReference type="InterPro" id="IPR018506">
    <property type="entry name" value="Cyt_B5_heme-BS"/>
</dbReference>
<dbReference type="STRING" id="60172.A0A1V6R3R4"/>
<organism evidence="7 8">
    <name type="scientific">Penicillium solitum</name>
    <dbReference type="NCBI Taxonomy" id="60172"/>
    <lineage>
        <taxon>Eukaryota</taxon>
        <taxon>Fungi</taxon>
        <taxon>Dikarya</taxon>
        <taxon>Ascomycota</taxon>
        <taxon>Pezizomycotina</taxon>
        <taxon>Eurotiomycetes</taxon>
        <taxon>Eurotiomycetidae</taxon>
        <taxon>Eurotiales</taxon>
        <taxon>Aspergillaceae</taxon>
        <taxon>Penicillium</taxon>
    </lineage>
</organism>
<evidence type="ECO:0000256" key="2">
    <source>
        <dbReference type="ARBA" id="ARBA00022617"/>
    </source>
</evidence>
<dbReference type="InterPro" id="IPR000898">
    <property type="entry name" value="Indolamine_dOase"/>
</dbReference>
<dbReference type="SUPFAM" id="SSF140959">
    <property type="entry name" value="Indolic compounds 2,3-dioxygenase-like"/>
    <property type="match status" value="1"/>
</dbReference>
<dbReference type="InterPro" id="IPR037217">
    <property type="entry name" value="Trp/Indoleamine_2_3_dOase-like"/>
</dbReference>
<sequence length="872" mass="97692">MFPVSEISTILYGNSNTIFKNSQDDSSSSYTVNLTLAVIFFVCLRLVISKTQSTSPPCERIIEEAERTNRHNGHENAGFLSKEAGFSPLRTMKELPPSHAAWDQLVADLPHLIQTQTVRDAVTKIPLLDASPETLPDIYLQRAATILGMTAHVFVRMEGSEPLTLKYNGHSDILPPSLEIPWTVVCRRLGRPAPALTYVDGVVANFTSASSSHGGVTLENLELLVPTLGTKEEHTFIGIMIEINAKTIPILHQIIEAQRSVLANDPSSLKHAIRSLHSLIRQITRILSKLNASRAHKTHIDPVLWTLTVGNLGIPWVKGMVGAAGTAHPFFHMMDEFTGRFEYLTGIGQEAQIVRATYPIHWRQFLKAMMEVSVSEYVAVSKDRELMDLWKTFTSSYHGNDGLLGFHRRKVFGFLAVSFRIGRSTTINGLGHKRRTEPWHEVDQELEKARLERSCLDQDEHNADTEPSSNKVFVSQLIKHNSDESGYWFSAKGSVYDASTFMQKHPGGDTVIALCSGQDITDSLKAVGHLANSSIRNKLETYRIGTLEKPKFTSSQTKEVYMAAVELGQKAAEMENVHRRNFQLLDGKLTILDKPGVLTPKKARHLLDAKNRLQDEHVPALAMLLDVLLESVAVLDVKLDLSATRARMVGLLSPGTGPGTAARFLDYRMALDTLRKDENRLTEVKELVAIILGTFEDAGFTYSEQTQEKQSKRSGRQLYLKWFAPSDGYKWGIKVPILANNNMPDGTVIQVIQVVQIPAVTFEWIEHPIFIVLCKRPSSDSDTLLDWDDTMQNHFLHHLSLNSNSSGTERLFGAHAIGKKVRFYRFDEKSHPDQRLAQLHQDTFDLEKANGSAQVEGMMNYIKTNAWQWVTE</sequence>
<keyword evidence="5" id="KW-0560">Oxidoreductase</keyword>
<dbReference type="GO" id="GO:0020037">
    <property type="term" value="F:heme binding"/>
    <property type="evidence" value="ECO:0007669"/>
    <property type="project" value="UniProtKB-UniRule"/>
</dbReference>
<comment type="similarity">
    <text evidence="1 5">Belongs to the indoleamine 2,3-dioxygenase family.</text>
</comment>
<dbReference type="Gene3D" id="1.20.58.480">
    <property type="match status" value="1"/>
</dbReference>
<evidence type="ECO:0000313" key="8">
    <source>
        <dbReference type="Proteomes" id="UP000191612"/>
    </source>
</evidence>
<dbReference type="PANTHER" id="PTHR28657">
    <property type="entry name" value="INDOLEAMINE 2,3-DIOXYGENASE"/>
    <property type="match status" value="1"/>
</dbReference>
<evidence type="ECO:0000256" key="5">
    <source>
        <dbReference type="RuleBase" id="RU369119"/>
    </source>
</evidence>
<dbReference type="GO" id="GO:0005737">
    <property type="term" value="C:cytoplasm"/>
    <property type="evidence" value="ECO:0007669"/>
    <property type="project" value="TreeGrafter"/>
</dbReference>
<dbReference type="EC" id="1.13.11.52" evidence="5"/>
<keyword evidence="5" id="KW-0223">Dioxygenase</keyword>
<evidence type="ECO:0000256" key="4">
    <source>
        <dbReference type="ARBA" id="ARBA00023004"/>
    </source>
</evidence>
<dbReference type="GO" id="GO:0019441">
    <property type="term" value="P:L-tryptophan catabolic process to kynurenine"/>
    <property type="evidence" value="ECO:0007669"/>
    <property type="project" value="UniProtKB-UniRule"/>
</dbReference>
<keyword evidence="8" id="KW-1185">Reference proteome</keyword>